<gene>
    <name evidence="1" type="ORF">A9255_18365</name>
    <name evidence="2" type="ORF">Xhom_01380</name>
</gene>
<evidence type="ECO:0000313" key="1">
    <source>
        <dbReference type="EMBL" id="AOM42349.1"/>
    </source>
</evidence>
<dbReference type="RefSeq" id="WP_069317983.1">
    <property type="nucleotide sequence ID" value="NZ_CAWNQJ010000001.1"/>
</dbReference>
<dbReference type="AlphaFoldDB" id="A0A2G0QGN2"/>
<reference evidence="2 4" key="2">
    <citation type="journal article" date="2017" name="Nat. Microbiol.">
        <title>Natural product diversity associated with the nematode symbionts Photorhabdus and Xenorhabdus.</title>
        <authorList>
            <person name="Tobias N.J."/>
            <person name="Wolff H."/>
            <person name="Djahanschiri B."/>
            <person name="Grundmann F."/>
            <person name="Kronenwerth M."/>
            <person name="Shi Y.M."/>
            <person name="Simonyi S."/>
            <person name="Grun P."/>
            <person name="Shapiro-Ilan D."/>
            <person name="Pidot S.J."/>
            <person name="Stinear T.P."/>
            <person name="Ebersberger I."/>
            <person name="Bode H.B."/>
        </authorList>
    </citation>
    <scope>NUCLEOTIDE SEQUENCE [LARGE SCALE GENOMIC DNA]</scope>
    <source>
        <strain evidence="2 4">DSM 17903</strain>
    </source>
</reference>
<evidence type="ECO:0000313" key="2">
    <source>
        <dbReference type="EMBL" id="PHM58358.1"/>
    </source>
</evidence>
<proteinExistence type="predicted"/>
<evidence type="ECO:0000313" key="4">
    <source>
        <dbReference type="Proteomes" id="UP000225433"/>
    </source>
</evidence>
<dbReference type="Proteomes" id="UP000225433">
    <property type="component" value="Unassembled WGS sequence"/>
</dbReference>
<sequence length="152" mass="17057">MSSKFNENELKLKTLKKFSTDMQGRLEQNKIDEIIKEFILNEKNYLYKGKLTIVSYVFYSTVELAISTEWTFYGNGGAVGLLEVGSYRGALYTSDYDKLLVETHSFWYSSSLTSISLILFDKHNSYLGNFVGSGVSLVASIGKGLGAWDAIE</sequence>
<protein>
    <recommendedName>
        <fullName evidence="5">Virulence associated protein VapA</fullName>
    </recommendedName>
</protein>
<evidence type="ECO:0008006" key="5">
    <source>
        <dbReference type="Google" id="ProtNLM"/>
    </source>
</evidence>
<name>A0A2G0QGN2_XENHO</name>
<dbReference type="Proteomes" id="UP000094600">
    <property type="component" value="Chromosome"/>
</dbReference>
<dbReference type="EMBL" id="NJAI01000001">
    <property type="protein sequence ID" value="PHM58358.1"/>
    <property type="molecule type" value="Genomic_DNA"/>
</dbReference>
<dbReference type="OrthoDB" id="6444156at2"/>
<dbReference type="KEGG" id="xho:A9255_18365"/>
<dbReference type="EMBL" id="CP016176">
    <property type="protein sequence ID" value="AOM42349.1"/>
    <property type="molecule type" value="Genomic_DNA"/>
</dbReference>
<organism evidence="2 4">
    <name type="scientific">Xenorhabdus hominickii</name>
    <dbReference type="NCBI Taxonomy" id="351679"/>
    <lineage>
        <taxon>Bacteria</taxon>
        <taxon>Pseudomonadati</taxon>
        <taxon>Pseudomonadota</taxon>
        <taxon>Gammaproteobacteria</taxon>
        <taxon>Enterobacterales</taxon>
        <taxon>Morganellaceae</taxon>
        <taxon>Xenorhabdus</taxon>
    </lineage>
</organism>
<accession>A0A2G0QGN2</accession>
<dbReference type="Pfam" id="PF05526">
    <property type="entry name" value="R_equi_Vir"/>
    <property type="match status" value="1"/>
</dbReference>
<dbReference type="InterPro" id="IPR008810">
    <property type="entry name" value="R_equi_Vir"/>
</dbReference>
<keyword evidence="3" id="KW-1185">Reference proteome</keyword>
<dbReference type="InterPro" id="IPR038625">
    <property type="entry name" value="R_equi_Vir_sf"/>
</dbReference>
<evidence type="ECO:0000313" key="3">
    <source>
        <dbReference type="Proteomes" id="UP000094600"/>
    </source>
</evidence>
<reference evidence="1 3" key="1">
    <citation type="submission" date="2016-06" db="EMBL/GenBank/DDBJ databases">
        <title>Bacterial characters and pathogenicity of Xenorhabdus hominickii from an entomopathogenic nematode, Steinernema monticolum.</title>
        <authorList>
            <person name="Park Y."/>
            <person name="Kim Y."/>
        </authorList>
    </citation>
    <scope>NUCLEOTIDE SEQUENCE [LARGE SCALE GENOMIC DNA]</scope>
    <source>
        <strain evidence="1 3">ANU1</strain>
    </source>
</reference>
<dbReference type="Gene3D" id="2.40.128.480">
    <property type="entry name" value="Rhodococcus equi virulence-associated protein"/>
    <property type="match status" value="1"/>
</dbReference>